<protein>
    <submittedName>
        <fullName evidence="2">DUF192 domain-containing protein</fullName>
    </submittedName>
</protein>
<dbReference type="PANTHER" id="PTHR37953">
    <property type="entry name" value="UPF0127 PROTEIN MJ1496"/>
    <property type="match status" value="1"/>
</dbReference>
<feature type="signal peptide" evidence="1">
    <location>
        <begin position="1"/>
        <end position="31"/>
    </location>
</feature>
<evidence type="ECO:0000256" key="1">
    <source>
        <dbReference type="SAM" id="SignalP"/>
    </source>
</evidence>
<dbReference type="EMBL" id="WTYR01000001">
    <property type="protein sequence ID" value="MXP08847.1"/>
    <property type="molecule type" value="Genomic_DNA"/>
</dbReference>
<sequence>MGGGYRRLKSVRFPIGAILGALALAACSTSATEEAPPQETAARTHAESGLELIDVTIDTGEGKHVFTTEVAGSSQEQAKGLMFRSELGADQAMIFPTEQPQERSFWMKNTLIPLDLLFIGADKRIVNIAAMAEPYSLDPIPSDGPVIAVLEIAGGRAAELKIEPGDTVSW</sequence>
<dbReference type="Pfam" id="PF02643">
    <property type="entry name" value="DUF192"/>
    <property type="match status" value="1"/>
</dbReference>
<dbReference type="PROSITE" id="PS51257">
    <property type="entry name" value="PROKAR_LIPOPROTEIN"/>
    <property type="match status" value="1"/>
</dbReference>
<evidence type="ECO:0000313" key="2">
    <source>
        <dbReference type="EMBL" id="MXP08847.1"/>
    </source>
</evidence>
<evidence type="ECO:0000313" key="3">
    <source>
        <dbReference type="Proteomes" id="UP000429229"/>
    </source>
</evidence>
<comment type="caution">
    <text evidence="2">The sequence shown here is derived from an EMBL/GenBank/DDBJ whole genome shotgun (WGS) entry which is preliminary data.</text>
</comment>
<dbReference type="OrthoDB" id="9808290at2"/>
<dbReference type="Proteomes" id="UP000429229">
    <property type="component" value="Unassembled WGS sequence"/>
</dbReference>
<proteinExistence type="predicted"/>
<organism evidence="2 3">
    <name type="scientific">Alteriqipengyuania halimionae</name>
    <dbReference type="NCBI Taxonomy" id="1926630"/>
    <lineage>
        <taxon>Bacteria</taxon>
        <taxon>Pseudomonadati</taxon>
        <taxon>Pseudomonadota</taxon>
        <taxon>Alphaproteobacteria</taxon>
        <taxon>Sphingomonadales</taxon>
        <taxon>Erythrobacteraceae</taxon>
        <taxon>Alteriqipengyuania</taxon>
    </lineage>
</organism>
<dbReference type="Gene3D" id="2.60.120.1140">
    <property type="entry name" value="Protein of unknown function DUF192"/>
    <property type="match status" value="1"/>
</dbReference>
<feature type="chain" id="PRO_5026025420" evidence="1">
    <location>
        <begin position="32"/>
        <end position="170"/>
    </location>
</feature>
<dbReference type="AlphaFoldDB" id="A0A6I4U3P4"/>
<keyword evidence="3" id="KW-1185">Reference proteome</keyword>
<gene>
    <name evidence="2" type="ORF">GRI68_01460</name>
</gene>
<accession>A0A6I4U3P4</accession>
<reference evidence="2 3" key="1">
    <citation type="submission" date="2019-12" db="EMBL/GenBank/DDBJ databases">
        <title>Genomic-based taxomic classification of the family Erythrobacteraceae.</title>
        <authorList>
            <person name="Xu L."/>
        </authorList>
    </citation>
    <scope>NUCLEOTIDE SEQUENCE [LARGE SCALE GENOMIC DNA]</scope>
    <source>
        <strain evidence="2 3">LMG 29519</strain>
    </source>
</reference>
<dbReference type="InterPro" id="IPR038695">
    <property type="entry name" value="Saro_0823-like_sf"/>
</dbReference>
<name>A0A6I4U3P4_9SPHN</name>
<dbReference type="InterPro" id="IPR003795">
    <property type="entry name" value="DUF192"/>
</dbReference>
<keyword evidence="1" id="KW-0732">Signal</keyword>
<dbReference type="PANTHER" id="PTHR37953:SF1">
    <property type="entry name" value="UPF0127 PROTEIN MJ1496"/>
    <property type="match status" value="1"/>
</dbReference>